<evidence type="ECO:0000313" key="1">
    <source>
        <dbReference type="EMBL" id="VYS79652.1"/>
    </source>
</evidence>
<gene>
    <name evidence="1" type="ORF">AMLFYP55_01606</name>
</gene>
<dbReference type="EMBL" id="CACRSS010000002">
    <property type="protein sequence ID" value="VYS79652.1"/>
    <property type="molecule type" value="Genomic_DNA"/>
</dbReference>
<evidence type="ECO:0008006" key="2">
    <source>
        <dbReference type="Google" id="ProtNLM"/>
    </source>
</evidence>
<dbReference type="SUPFAM" id="SSF54001">
    <property type="entry name" value="Cysteine proteinases"/>
    <property type="match status" value="1"/>
</dbReference>
<protein>
    <recommendedName>
        <fullName evidence="2">Peptidoglycan endopeptidase</fullName>
    </recommendedName>
</protein>
<reference evidence="1" key="1">
    <citation type="submission" date="2019-11" db="EMBL/GenBank/DDBJ databases">
        <authorList>
            <person name="Feng L."/>
        </authorList>
    </citation>
    <scope>NUCLEOTIDE SEQUENCE</scope>
    <source>
        <strain evidence="1">AMuciniphilaLFYP55</strain>
    </source>
</reference>
<sequence length="202" mass="21972">MWTGEIYFLAKEAGIPQFIILMTFAVHKTLSVAGALLAGLLLSSCSSTSQQVEAPARLPAYHFVPGKTAVLHNGKAIPPRNAPPQVKRAIAAANSLVNKPYRLGGGHRKHYDSHYDCSGSTSFVLKEAGLLTSTRHSKLFLNYGQKGAGDWISVYAKNGHVFMVICGLRFDTTGSGRRGEGPRWRVDGRNARNFLVRHPTGL</sequence>
<organism evidence="1">
    <name type="scientific">Akkermansia muciniphila</name>
    <dbReference type="NCBI Taxonomy" id="239935"/>
    <lineage>
        <taxon>Bacteria</taxon>
        <taxon>Pseudomonadati</taxon>
        <taxon>Verrucomicrobiota</taxon>
        <taxon>Verrucomicrobiia</taxon>
        <taxon>Verrucomicrobiales</taxon>
        <taxon>Akkermansiaceae</taxon>
        <taxon>Akkermansia</taxon>
    </lineage>
</organism>
<dbReference type="InterPro" id="IPR038765">
    <property type="entry name" value="Papain-like_cys_pep_sf"/>
</dbReference>
<proteinExistence type="predicted"/>
<dbReference type="AlphaFoldDB" id="A0A6N2RF82"/>
<dbReference type="Gene3D" id="3.90.1720.10">
    <property type="entry name" value="endopeptidase domain like (from Nostoc punctiforme)"/>
    <property type="match status" value="1"/>
</dbReference>
<accession>A0A6N2RF82</accession>
<name>A0A6N2RF82_9BACT</name>